<organism evidence="2 3">
    <name type="scientific">Methylophaga sulfidovorans</name>
    <dbReference type="NCBI Taxonomy" id="45496"/>
    <lineage>
        <taxon>Bacteria</taxon>
        <taxon>Pseudomonadati</taxon>
        <taxon>Pseudomonadota</taxon>
        <taxon>Gammaproteobacteria</taxon>
        <taxon>Thiotrichales</taxon>
        <taxon>Piscirickettsiaceae</taxon>
        <taxon>Methylophaga</taxon>
    </lineage>
</organism>
<evidence type="ECO:0000313" key="3">
    <source>
        <dbReference type="Proteomes" id="UP000198924"/>
    </source>
</evidence>
<dbReference type="OrthoDB" id="9770909at2"/>
<dbReference type="GO" id="GO:0008851">
    <property type="term" value="F:ethanolamine ammonia-lyase activity"/>
    <property type="evidence" value="ECO:0007669"/>
    <property type="project" value="UniProtKB-UniRule"/>
</dbReference>
<proteinExistence type="inferred from homology"/>
<dbReference type="InterPro" id="IPR010628">
    <property type="entry name" value="EutB"/>
</dbReference>
<dbReference type="GO" id="GO:0009350">
    <property type="term" value="C:ethanolamine ammonia-lyase complex"/>
    <property type="evidence" value="ECO:0007669"/>
    <property type="project" value="UniProtKB-UniRule"/>
</dbReference>
<dbReference type="GO" id="GO:0046336">
    <property type="term" value="P:ethanolamine catabolic process"/>
    <property type="evidence" value="ECO:0007669"/>
    <property type="project" value="UniProtKB-UniRule"/>
</dbReference>
<feature type="binding site" evidence="1">
    <location>
        <position position="365"/>
    </location>
    <ligand>
        <name>substrate</name>
    </ligand>
</feature>
<name>A0A1I3XXC3_9GAMM</name>
<dbReference type="PANTHER" id="PTHR39329:SF1">
    <property type="entry name" value="ETHANOLAMINE AMMONIA-LYASE LARGE SUBUNIT"/>
    <property type="match status" value="1"/>
</dbReference>
<feature type="binding site" evidence="1">
    <location>
        <position position="298"/>
    </location>
    <ligand>
        <name>adenosylcob(III)alamin</name>
        <dbReference type="ChEBI" id="CHEBI:18408"/>
    </ligand>
</feature>
<dbReference type="HAMAP" id="MF_00861">
    <property type="entry name" value="EutB"/>
    <property type="match status" value="1"/>
</dbReference>
<dbReference type="Pfam" id="PF06751">
    <property type="entry name" value="EutB"/>
    <property type="match status" value="1"/>
</dbReference>
<dbReference type="GO" id="GO:0006520">
    <property type="term" value="P:amino acid metabolic process"/>
    <property type="evidence" value="ECO:0007669"/>
    <property type="project" value="InterPro"/>
</dbReference>
<dbReference type="AlphaFoldDB" id="A0A1I3XXC3"/>
<dbReference type="Proteomes" id="UP000198924">
    <property type="component" value="Unassembled WGS sequence"/>
</dbReference>
<comment type="similarity">
    <text evidence="1">Belongs to the EutB family.</text>
</comment>
<dbReference type="Gene3D" id="3.20.20.70">
    <property type="entry name" value="Aldolase class I"/>
    <property type="match status" value="1"/>
</dbReference>
<sequence>MTQTYRYQLGTKTYQFADLADLMAKATPARSGDRLAGVIADSAEQRAVAQLLLSEVSLKTFLNEVLVPYEEDEVTRLIIDEHDVNAFEPISHMTVGDFRNWLLSDKASSEMLSQVRAGVTPEMAAAVSKIMRNQDLILVAQKCRVVSAFRNTIGLPKRLSTRLQPNHPTDDVNGIAASILDGLLYGSGDAVIGINPATDNVAQATRLMQLMDEVISLYEIPTQSCVLTHVTNTIECIENGAPVDLVFQSIGGTEKTNSSFGFDLATLAEAQQAALSLNRGTVGQNVMYFETGQGSALSANAHHGLDQQTCEARAYAVARKFNPLLVNTVVGFIGPEYLFDGKEITRAGLEDHFCAKLLGLPMGCDVCYTNHAEADQNDMDNLLTLLATAGCSFVMGIPGSDDIMLNYQTTSFHDALYARRVLGLGAAPEFEQWLEKMQIMTDASHAKLSNQLPPAFAGTLRGLATGTHDG</sequence>
<feature type="binding site" evidence="1">
    <location>
        <begin position="162"/>
        <end position="164"/>
    </location>
    <ligand>
        <name>substrate</name>
    </ligand>
</feature>
<feature type="binding site" evidence="1">
    <location>
        <position position="404"/>
    </location>
    <ligand>
        <name>adenosylcob(III)alamin</name>
        <dbReference type="ChEBI" id="CHEBI:18408"/>
    </ligand>
</feature>
<dbReference type="InterPro" id="IPR013785">
    <property type="entry name" value="Aldolase_TIM"/>
</dbReference>
<feature type="binding site" evidence="1">
    <location>
        <position position="196"/>
    </location>
    <ligand>
        <name>adenosylcob(III)alamin</name>
        <dbReference type="ChEBI" id="CHEBI:18408"/>
    </ligand>
</feature>
<dbReference type="RefSeq" id="WP_091712897.1">
    <property type="nucleotide sequence ID" value="NZ_FOSH01000007.1"/>
</dbReference>
<dbReference type="EMBL" id="FOSH01000007">
    <property type="protein sequence ID" value="SFK23929.1"/>
    <property type="molecule type" value="Genomic_DNA"/>
</dbReference>
<dbReference type="GO" id="GO:0031419">
    <property type="term" value="F:cobalamin binding"/>
    <property type="evidence" value="ECO:0007669"/>
    <property type="project" value="UniProtKB-UniRule"/>
</dbReference>
<dbReference type="PIRSF" id="PIRSF018788">
    <property type="entry name" value="EutB"/>
    <property type="match status" value="1"/>
</dbReference>
<reference evidence="3" key="1">
    <citation type="submission" date="2016-10" db="EMBL/GenBank/DDBJ databases">
        <authorList>
            <person name="Varghese N."/>
            <person name="Submissions S."/>
        </authorList>
    </citation>
    <scope>NUCLEOTIDE SEQUENCE [LARGE SCALE GENOMIC DNA]</scope>
    <source>
        <strain evidence="3">DSM 11578</strain>
    </source>
</reference>
<feature type="binding site" evidence="1">
    <location>
        <position position="290"/>
    </location>
    <ligand>
        <name>substrate</name>
    </ligand>
</feature>
<comment type="function">
    <text evidence="1">Catalyzes the deamination of various vicinal amino-alcohols to oxo compounds. Allows this organism to utilize ethanolamine as the sole source of nitrogen and carbon in the presence of vitamin B12.</text>
</comment>
<protein>
    <recommendedName>
        <fullName evidence="1">Ethanolamine ammonia-lyase large subunit</fullName>
        <shortName evidence="1">EAL large subunit</shortName>
        <ecNumber evidence="1">4.3.1.7</ecNumber>
    </recommendedName>
</protein>
<dbReference type="EC" id="4.3.1.7" evidence="1"/>
<dbReference type="InterPro" id="IPR044939">
    <property type="entry name" value="EutB_dom_2_sf"/>
</dbReference>
<dbReference type="UniPathway" id="UPA00560"/>
<dbReference type="Gene3D" id="1.10.220.70">
    <property type="entry name" value="lyase"/>
    <property type="match status" value="1"/>
</dbReference>
<gene>
    <name evidence="1" type="primary">eutB</name>
    <name evidence="2" type="ORF">SAMN04488079_10717</name>
</gene>
<dbReference type="GO" id="GO:0031471">
    <property type="term" value="C:ethanolamine degradation polyhedral organelle"/>
    <property type="evidence" value="ECO:0007669"/>
    <property type="project" value="UniProtKB-UniRule"/>
</dbReference>
<comment type="pathway">
    <text evidence="1">Amine and polyamine degradation; ethanolamine degradation.</text>
</comment>
<feature type="binding site" evidence="1">
    <location>
        <position position="248"/>
    </location>
    <ligand>
        <name>adenosylcob(III)alamin</name>
        <dbReference type="ChEBI" id="CHEBI:18408"/>
    </ligand>
</feature>
<comment type="subunit">
    <text evidence="1">The basic unit is a heterodimer which dimerizes to form tetramers. The heterotetramers trimerize; 6 large subunits form a core ring with 6 small subunits projecting outwards.</text>
</comment>
<comment type="cofactor">
    <cofactor evidence="1">
        <name>adenosylcob(III)alamin</name>
        <dbReference type="ChEBI" id="CHEBI:18408"/>
    </cofactor>
    <text evidence="1">Binds between the large and small subunits.</text>
</comment>
<dbReference type="GO" id="GO:0005829">
    <property type="term" value="C:cytosol"/>
    <property type="evidence" value="ECO:0007669"/>
    <property type="project" value="TreeGrafter"/>
</dbReference>
<evidence type="ECO:0000313" key="2">
    <source>
        <dbReference type="EMBL" id="SFK23929.1"/>
    </source>
</evidence>
<dbReference type="InterPro" id="IPR044941">
    <property type="entry name" value="EutB_N_sf"/>
</dbReference>
<keyword evidence="1" id="KW-0170">Cobalt</keyword>
<keyword evidence="1 2" id="KW-0456">Lyase</keyword>
<comment type="catalytic activity">
    <reaction evidence="1">
        <text>ethanolamine = acetaldehyde + NH4(+)</text>
        <dbReference type="Rhea" id="RHEA:15313"/>
        <dbReference type="ChEBI" id="CHEBI:15343"/>
        <dbReference type="ChEBI" id="CHEBI:28938"/>
        <dbReference type="ChEBI" id="CHEBI:57603"/>
        <dbReference type="EC" id="4.3.1.7"/>
    </reaction>
</comment>
<keyword evidence="3" id="KW-1185">Reference proteome</keyword>
<keyword evidence="1" id="KW-0846">Cobalamin</keyword>
<dbReference type="PANTHER" id="PTHR39329">
    <property type="entry name" value="ETHANOLAMINE AMMONIA-LYASE HEAVY CHAIN"/>
    <property type="match status" value="1"/>
</dbReference>
<evidence type="ECO:0000256" key="1">
    <source>
        <dbReference type="HAMAP-Rule" id="MF_00861"/>
    </source>
</evidence>
<accession>A0A1I3XXC3</accession>
<dbReference type="STRING" id="45496.SAMN04488079_10717"/>
<comment type="subcellular location">
    <subcellularLocation>
        <location evidence="1">Bacterial microcompartment</location>
    </subcellularLocation>
</comment>
<dbReference type="NCBIfam" id="NF011649">
    <property type="entry name" value="PRK15067.1"/>
    <property type="match status" value="1"/>
</dbReference>
<keyword evidence="1" id="KW-1283">Bacterial microcompartment</keyword>
<dbReference type="Gene3D" id="2.30.170.30">
    <property type="entry name" value="ethanolamine ammonia-lyase heavy chain domain like"/>
    <property type="match status" value="1"/>
</dbReference>
<feature type="binding site" evidence="1">
    <location>
        <position position="195"/>
    </location>
    <ligand>
        <name>substrate</name>
    </ligand>
</feature>